<keyword evidence="6" id="KW-0238">DNA-binding</keyword>
<feature type="domain" description="C2H2-type" evidence="10">
    <location>
        <begin position="50"/>
        <end position="78"/>
    </location>
</feature>
<keyword evidence="3" id="KW-0677">Repeat</keyword>
<keyword evidence="12" id="KW-1185">Reference proteome</keyword>
<evidence type="ECO:0000259" key="10">
    <source>
        <dbReference type="PROSITE" id="PS50157"/>
    </source>
</evidence>
<dbReference type="GO" id="GO:0008270">
    <property type="term" value="F:zinc ion binding"/>
    <property type="evidence" value="ECO:0007669"/>
    <property type="project" value="UniProtKB-KW"/>
</dbReference>
<reference evidence="12" key="1">
    <citation type="submission" date="2013-03" db="EMBL/GenBank/DDBJ databases">
        <title>The Genome Sequence of Anopheles dirus WRAIR2.</title>
        <authorList>
            <consortium name="The Broad Institute Genomics Platform"/>
            <person name="Neafsey D.E."/>
            <person name="Walton C."/>
            <person name="Walker B."/>
            <person name="Young S.K."/>
            <person name="Zeng Q."/>
            <person name="Gargeya S."/>
            <person name="Fitzgerald M."/>
            <person name="Haas B."/>
            <person name="Abouelleil A."/>
            <person name="Allen A.W."/>
            <person name="Alvarado L."/>
            <person name="Arachchi H.M."/>
            <person name="Berlin A.M."/>
            <person name="Chapman S.B."/>
            <person name="Gainer-Dewar J."/>
            <person name="Goldberg J."/>
            <person name="Griggs A."/>
            <person name="Gujja S."/>
            <person name="Hansen M."/>
            <person name="Howarth C."/>
            <person name="Imamovic A."/>
            <person name="Ireland A."/>
            <person name="Larimer J."/>
            <person name="McCowan C."/>
            <person name="Murphy C."/>
            <person name="Pearson M."/>
            <person name="Poon T.W."/>
            <person name="Priest M."/>
            <person name="Roberts A."/>
            <person name="Saif S."/>
            <person name="Shea T."/>
            <person name="Sisk P."/>
            <person name="Sykes S."/>
            <person name="Wortman J."/>
            <person name="Nusbaum C."/>
            <person name="Birren B."/>
        </authorList>
    </citation>
    <scope>NUCLEOTIDE SEQUENCE [LARGE SCALE GENOMIC DNA]</scope>
    <source>
        <strain evidence="12">WRAIR2</strain>
    </source>
</reference>
<evidence type="ECO:0000256" key="4">
    <source>
        <dbReference type="ARBA" id="ARBA00022771"/>
    </source>
</evidence>
<protein>
    <recommendedName>
        <fullName evidence="10">C2H2-type domain-containing protein</fullName>
    </recommendedName>
</protein>
<evidence type="ECO:0000256" key="5">
    <source>
        <dbReference type="ARBA" id="ARBA00022833"/>
    </source>
</evidence>
<dbReference type="Pfam" id="PF12874">
    <property type="entry name" value="zf-met"/>
    <property type="match status" value="2"/>
</dbReference>
<evidence type="ECO:0000313" key="12">
    <source>
        <dbReference type="Proteomes" id="UP000075884"/>
    </source>
</evidence>
<evidence type="ECO:0000256" key="3">
    <source>
        <dbReference type="ARBA" id="ARBA00022737"/>
    </source>
</evidence>
<dbReference type="VEuPathDB" id="VectorBase:ADIR009668"/>
<feature type="domain" description="C2H2-type" evidence="10">
    <location>
        <begin position="21"/>
        <end position="49"/>
    </location>
</feature>
<evidence type="ECO:0000256" key="9">
    <source>
        <dbReference type="PROSITE-ProRule" id="PRU00042"/>
    </source>
</evidence>
<dbReference type="GO" id="GO:0005634">
    <property type="term" value="C:nucleus"/>
    <property type="evidence" value="ECO:0007669"/>
    <property type="project" value="UniProtKB-SubCell"/>
</dbReference>
<dbReference type="AlphaFoldDB" id="A0A182NPT3"/>
<dbReference type="InterPro" id="IPR013087">
    <property type="entry name" value="Znf_C2H2_type"/>
</dbReference>
<proteinExistence type="inferred from homology"/>
<dbReference type="PANTHER" id="PTHR24388">
    <property type="entry name" value="ZINC FINGER PROTEIN"/>
    <property type="match status" value="1"/>
</dbReference>
<accession>A0A182NPT3</accession>
<evidence type="ECO:0000256" key="2">
    <source>
        <dbReference type="ARBA" id="ARBA00022723"/>
    </source>
</evidence>
<dbReference type="GO" id="GO:0000978">
    <property type="term" value="F:RNA polymerase II cis-regulatory region sequence-specific DNA binding"/>
    <property type="evidence" value="ECO:0007669"/>
    <property type="project" value="TreeGrafter"/>
</dbReference>
<evidence type="ECO:0000256" key="6">
    <source>
        <dbReference type="ARBA" id="ARBA00023125"/>
    </source>
</evidence>
<dbReference type="PROSITE" id="PS00028">
    <property type="entry name" value="ZINC_FINGER_C2H2_1"/>
    <property type="match status" value="1"/>
</dbReference>
<sequence length="95" mass="11049">MNDAGNLQRHIDAVHFKKIIKHCEICGKGFTNRLSHVGHLRVYHGIGRTFDCMVCGKQFNHRSNYSEHFNRHHSGDGKRYKCETCGTTLKSKYER</sequence>
<dbReference type="PANTHER" id="PTHR24388:SF54">
    <property type="entry name" value="PROTEIN ESCARGOT"/>
    <property type="match status" value="1"/>
</dbReference>
<comment type="similarity">
    <text evidence="8">Belongs to the snail C2H2-type zinc-finger protein family.</text>
</comment>
<dbReference type="Gene3D" id="3.30.160.60">
    <property type="entry name" value="Classic Zinc Finger"/>
    <property type="match status" value="1"/>
</dbReference>
<comment type="subcellular location">
    <subcellularLocation>
        <location evidence="1">Nucleus</location>
    </subcellularLocation>
</comment>
<organism evidence="11 12">
    <name type="scientific">Anopheles dirus</name>
    <dbReference type="NCBI Taxonomy" id="7168"/>
    <lineage>
        <taxon>Eukaryota</taxon>
        <taxon>Metazoa</taxon>
        <taxon>Ecdysozoa</taxon>
        <taxon>Arthropoda</taxon>
        <taxon>Hexapoda</taxon>
        <taxon>Insecta</taxon>
        <taxon>Pterygota</taxon>
        <taxon>Neoptera</taxon>
        <taxon>Endopterygota</taxon>
        <taxon>Diptera</taxon>
        <taxon>Nematocera</taxon>
        <taxon>Culicoidea</taxon>
        <taxon>Culicidae</taxon>
        <taxon>Anophelinae</taxon>
        <taxon>Anopheles</taxon>
    </lineage>
</organism>
<evidence type="ECO:0000256" key="7">
    <source>
        <dbReference type="ARBA" id="ARBA00023242"/>
    </source>
</evidence>
<dbReference type="SMART" id="SM00355">
    <property type="entry name" value="ZnF_C2H2"/>
    <property type="match status" value="2"/>
</dbReference>
<evidence type="ECO:0000313" key="11">
    <source>
        <dbReference type="EnsemblMetazoa" id="ADIR009668-PA"/>
    </source>
</evidence>
<evidence type="ECO:0000256" key="1">
    <source>
        <dbReference type="ARBA" id="ARBA00004123"/>
    </source>
</evidence>
<dbReference type="InterPro" id="IPR050527">
    <property type="entry name" value="Snail/Krueppel_Znf"/>
</dbReference>
<keyword evidence="5" id="KW-0862">Zinc</keyword>
<keyword evidence="4 9" id="KW-0863">Zinc-finger</keyword>
<dbReference type="SUPFAM" id="SSF57667">
    <property type="entry name" value="beta-beta-alpha zinc fingers"/>
    <property type="match status" value="1"/>
</dbReference>
<dbReference type="Proteomes" id="UP000075884">
    <property type="component" value="Unassembled WGS sequence"/>
</dbReference>
<reference evidence="11" key="2">
    <citation type="submission" date="2020-05" db="UniProtKB">
        <authorList>
            <consortium name="EnsemblMetazoa"/>
        </authorList>
    </citation>
    <scope>IDENTIFICATION</scope>
    <source>
        <strain evidence="11">WRAIR2</strain>
    </source>
</reference>
<dbReference type="STRING" id="7168.A0A182NPT3"/>
<keyword evidence="7" id="KW-0539">Nucleus</keyword>
<dbReference type="PROSITE" id="PS50157">
    <property type="entry name" value="ZINC_FINGER_C2H2_2"/>
    <property type="match status" value="2"/>
</dbReference>
<keyword evidence="2" id="KW-0479">Metal-binding</keyword>
<evidence type="ECO:0000256" key="8">
    <source>
        <dbReference type="ARBA" id="ARBA00037948"/>
    </source>
</evidence>
<dbReference type="EnsemblMetazoa" id="ADIR009668-RA">
    <property type="protein sequence ID" value="ADIR009668-PA"/>
    <property type="gene ID" value="ADIR009668"/>
</dbReference>
<dbReference type="InterPro" id="IPR036236">
    <property type="entry name" value="Znf_C2H2_sf"/>
</dbReference>
<name>A0A182NPT3_9DIPT</name>
<dbReference type="GO" id="GO:0000981">
    <property type="term" value="F:DNA-binding transcription factor activity, RNA polymerase II-specific"/>
    <property type="evidence" value="ECO:0007669"/>
    <property type="project" value="TreeGrafter"/>
</dbReference>